<reference evidence="1 2" key="1">
    <citation type="submission" date="2016-04" db="EMBL/GenBank/DDBJ databases">
        <title>Acidithiobacillus ferrooxidans genome sequencing and assembly.</title>
        <authorList>
            <person name="Zhou Z."/>
        </authorList>
    </citation>
    <scope>NUCLEOTIDE SEQUENCE [LARGE SCALE GENOMIC DNA]</scope>
    <source>
        <strain evidence="1 2">BY0502</strain>
    </source>
</reference>
<keyword evidence="2" id="KW-1185">Reference proteome</keyword>
<sequence length="136" mass="14623">MNAIDINQNALFTIKSAEILGVSPIAEHYAINAAYCAAMDAGIVVKHLLAMARDWLSMRSVMQRKADVRTYEVAGYAALPEQTEIAAIKRAVEEAKRHAASLVRMYPVFAGCNIVTHQAGRAVSVRAPGVLSGILA</sequence>
<dbReference type="Proteomes" id="UP000078302">
    <property type="component" value="Unassembled WGS sequence"/>
</dbReference>
<comment type="caution">
    <text evidence="1">The sequence shown here is derived from an EMBL/GenBank/DDBJ whole genome shotgun (WGS) entry which is preliminary data.</text>
</comment>
<organism evidence="1 2">
    <name type="scientific">Acidithiobacillus ferrooxidans</name>
    <name type="common">Thiobacillus ferrooxidans</name>
    <dbReference type="NCBI Taxonomy" id="920"/>
    <lineage>
        <taxon>Bacteria</taxon>
        <taxon>Pseudomonadati</taxon>
        <taxon>Pseudomonadota</taxon>
        <taxon>Acidithiobacillia</taxon>
        <taxon>Acidithiobacillales</taxon>
        <taxon>Acidithiobacillaceae</taxon>
        <taxon>Acidithiobacillus</taxon>
    </lineage>
</organism>
<dbReference type="RefSeq" id="WP_064219988.1">
    <property type="nucleotide sequence ID" value="NZ_LVXZ01000204.1"/>
</dbReference>
<proteinExistence type="predicted"/>
<evidence type="ECO:0000313" key="1">
    <source>
        <dbReference type="EMBL" id="OAP87606.1"/>
    </source>
</evidence>
<evidence type="ECO:0000313" key="2">
    <source>
        <dbReference type="Proteomes" id="UP000078302"/>
    </source>
</evidence>
<accession>A0A179B7C0</accession>
<protein>
    <submittedName>
        <fullName evidence="1">Uncharacterized protein</fullName>
    </submittedName>
</protein>
<dbReference type="EMBL" id="LVXZ01000204">
    <property type="protein sequence ID" value="OAP87606.1"/>
    <property type="molecule type" value="Genomic_DNA"/>
</dbReference>
<name>A0A179B7C0_ACIFR</name>
<gene>
    <name evidence="1" type="ORF">A4H96_13020</name>
</gene>
<dbReference type="AlphaFoldDB" id="A0A179B7C0"/>